<sequence length="272" mass="31308">MLTETEVRHKAYKLMIDNNPRNIAFNAYNQMYKSGWELPFEIRQLAWIQKVINSDPFDAVQTGVRIIATIPMSIRYQPLAPGLVNRERAGVIEKVCKWQIKSANRRRSRTIEGEMARMALLYDMCAVKTVDLEYEIKHKTLINADSKREEAALALGRFMIVPYDSRDVYPIWSNIGLEGVLVVQHRRAQEILDEFGDKATQHVELAKLALEPHDSDWVTYYDYTDSDTRSIWVDEGRTFATPADGIGRWTIDHGKNPLSFLNWSIKGGSELE</sequence>
<accession>A0A0F8ZRJ8</accession>
<proteinExistence type="predicted"/>
<gene>
    <name evidence="1" type="ORF">LCGC14_2662410</name>
</gene>
<dbReference type="EMBL" id="LAZR01046469">
    <property type="protein sequence ID" value="KKK96472.1"/>
    <property type="molecule type" value="Genomic_DNA"/>
</dbReference>
<feature type="non-terminal residue" evidence="1">
    <location>
        <position position="272"/>
    </location>
</feature>
<organism evidence="1">
    <name type="scientific">marine sediment metagenome</name>
    <dbReference type="NCBI Taxonomy" id="412755"/>
    <lineage>
        <taxon>unclassified sequences</taxon>
        <taxon>metagenomes</taxon>
        <taxon>ecological metagenomes</taxon>
    </lineage>
</organism>
<protein>
    <submittedName>
        <fullName evidence="1">Uncharacterized protein</fullName>
    </submittedName>
</protein>
<reference evidence="1" key="1">
    <citation type="journal article" date="2015" name="Nature">
        <title>Complex archaea that bridge the gap between prokaryotes and eukaryotes.</title>
        <authorList>
            <person name="Spang A."/>
            <person name="Saw J.H."/>
            <person name="Jorgensen S.L."/>
            <person name="Zaremba-Niedzwiedzka K."/>
            <person name="Martijn J."/>
            <person name="Lind A.E."/>
            <person name="van Eijk R."/>
            <person name="Schleper C."/>
            <person name="Guy L."/>
            <person name="Ettema T.J."/>
        </authorList>
    </citation>
    <scope>NUCLEOTIDE SEQUENCE</scope>
</reference>
<dbReference type="AlphaFoldDB" id="A0A0F8ZRJ8"/>
<name>A0A0F8ZRJ8_9ZZZZ</name>
<comment type="caution">
    <text evidence="1">The sequence shown here is derived from an EMBL/GenBank/DDBJ whole genome shotgun (WGS) entry which is preliminary data.</text>
</comment>
<evidence type="ECO:0000313" key="1">
    <source>
        <dbReference type="EMBL" id="KKK96472.1"/>
    </source>
</evidence>